<evidence type="ECO:0000259" key="2">
    <source>
        <dbReference type="Pfam" id="PF18962"/>
    </source>
</evidence>
<gene>
    <name evidence="3" type="ORF">SAMN05421841_1036</name>
</gene>
<dbReference type="Gene3D" id="3.60.20.10">
    <property type="entry name" value="Glutamine Phosphoribosylpyrophosphate, subunit 1, domain 1"/>
    <property type="match status" value="1"/>
</dbReference>
<evidence type="ECO:0000313" key="3">
    <source>
        <dbReference type="EMBL" id="SEW10190.1"/>
    </source>
</evidence>
<protein>
    <submittedName>
        <fullName evidence="3">Por secretion system C-terminal sorting domain-containing protein</fullName>
    </submittedName>
</protein>
<dbReference type="OrthoDB" id="1208848at2"/>
<dbReference type="InterPro" id="IPR010430">
    <property type="entry name" value="DUF1028"/>
</dbReference>
<dbReference type="InterPro" id="IPR026444">
    <property type="entry name" value="Secre_tail"/>
</dbReference>
<keyword evidence="1" id="KW-0732">Signal</keyword>
<sequence length="625" mass="67959">MNLTIMKKLFRQCLNNYKLFLLTLLLWLPFTVQATMSIVAVDPVTGKVGSAGFTCICNFNLRNYIALVVPGKGTFNAQASTSLGTYPNTQTYLTSGYNAFELLNANIAYKGDINVTQILAATLNPGTGLNTGSSPNAFAFTGNGNGNVNYYRYGQNFAIAGNILISKAVLDDAYNAFLNTPGELEDKLMAALLAAKRPGADSRCLSADTSSHVAYISVAKPNDPIDHGFLELQYINPCGVNKEPVDILNTMFINWKRANAGLPPISIPVLNITSITTNRQPSGDRGYTLDGDRMIDARAKLLNADNFGMYGYTQAKVNITDAFAVQGSMTQAALNNLSTDMLFIGSFNKTILGAANGFTPNEINEVYNWSLGNNKTVFLFESGADWSSFFSKWGYEVTPEVSNPNKQFAANSTLDVSKKIFNGPFRNVAGFNQGGGLQGYFSKMPSNAIVLAVNNSNKPVLVFDCNTKDIICADTDAVTALGGITAGNVVTNDNDRFLANLINLALEIKNNQITLPACGSAAKQAQIPDEKPTSAILSDNSEEMKVYPNPAGNSFTIDLHIFKNQKLNIDLYNQNYILLRTKSVLKKEDKQTVKIDAHDLPEGVLYVVVSDQENKKVTQKLIIKH</sequence>
<name>A0A1I0P7E2_9FLAO</name>
<keyword evidence="4" id="KW-1185">Reference proteome</keyword>
<proteinExistence type="predicted"/>
<dbReference type="PANTHER" id="PTHR39328">
    <property type="entry name" value="BLL2871 PROTEIN"/>
    <property type="match status" value="1"/>
</dbReference>
<feature type="domain" description="Secretion system C-terminal sorting" evidence="2">
    <location>
        <begin position="546"/>
        <end position="623"/>
    </location>
</feature>
<accession>A0A1I0P7E2</accession>
<reference evidence="4" key="1">
    <citation type="submission" date="2016-10" db="EMBL/GenBank/DDBJ databases">
        <authorList>
            <person name="Varghese N."/>
            <person name="Submissions S."/>
        </authorList>
    </citation>
    <scope>NUCLEOTIDE SEQUENCE [LARGE SCALE GENOMIC DNA]</scope>
    <source>
        <strain evidence="4">DSM 17724</strain>
    </source>
</reference>
<dbReference type="Pfam" id="PF06267">
    <property type="entry name" value="DUF1028"/>
    <property type="match status" value="1"/>
</dbReference>
<dbReference type="Proteomes" id="UP000199469">
    <property type="component" value="Unassembled WGS sequence"/>
</dbReference>
<organism evidence="3 4">
    <name type="scientific">Chryseobacterium wanjuense</name>
    <dbReference type="NCBI Taxonomy" id="356305"/>
    <lineage>
        <taxon>Bacteria</taxon>
        <taxon>Pseudomonadati</taxon>
        <taxon>Bacteroidota</taxon>
        <taxon>Flavobacteriia</taxon>
        <taxon>Flavobacteriales</taxon>
        <taxon>Weeksellaceae</taxon>
        <taxon>Chryseobacterium group</taxon>
        <taxon>Chryseobacterium</taxon>
    </lineage>
</organism>
<dbReference type="EMBL" id="FOIU01000001">
    <property type="protein sequence ID" value="SEW10190.1"/>
    <property type="molecule type" value="Genomic_DNA"/>
</dbReference>
<dbReference type="STRING" id="356305.SAMN05421841_1036"/>
<dbReference type="NCBIfam" id="TIGR04183">
    <property type="entry name" value="Por_Secre_tail"/>
    <property type="match status" value="1"/>
</dbReference>
<dbReference type="SUPFAM" id="SSF56235">
    <property type="entry name" value="N-terminal nucleophile aminohydrolases (Ntn hydrolases)"/>
    <property type="match status" value="1"/>
</dbReference>
<evidence type="ECO:0000256" key="1">
    <source>
        <dbReference type="ARBA" id="ARBA00022729"/>
    </source>
</evidence>
<dbReference type="Pfam" id="PF18962">
    <property type="entry name" value="Por_Secre_tail"/>
    <property type="match status" value="1"/>
</dbReference>
<dbReference type="PANTHER" id="PTHR39328:SF1">
    <property type="entry name" value="BLL2871 PROTEIN"/>
    <property type="match status" value="1"/>
</dbReference>
<dbReference type="InterPro" id="IPR029055">
    <property type="entry name" value="Ntn_hydrolases_N"/>
</dbReference>
<evidence type="ECO:0000313" key="4">
    <source>
        <dbReference type="Proteomes" id="UP000199469"/>
    </source>
</evidence>
<dbReference type="AlphaFoldDB" id="A0A1I0P7E2"/>